<dbReference type="InterPro" id="IPR036961">
    <property type="entry name" value="Kinesin_motor_dom_sf"/>
</dbReference>
<dbReference type="PRINTS" id="PR00380">
    <property type="entry name" value="KINESINHEAVY"/>
</dbReference>
<evidence type="ECO:0000256" key="8">
    <source>
        <dbReference type="PROSITE-ProRule" id="PRU00283"/>
    </source>
</evidence>
<dbReference type="GO" id="GO:0005874">
    <property type="term" value="C:microtubule"/>
    <property type="evidence" value="ECO:0000318"/>
    <property type="project" value="GO_Central"/>
</dbReference>
<dbReference type="GO" id="GO:0007018">
    <property type="term" value="P:microtubule-based movement"/>
    <property type="evidence" value="ECO:0000318"/>
    <property type="project" value="GO_Central"/>
</dbReference>
<dbReference type="InterPro" id="IPR019821">
    <property type="entry name" value="Kinesin_motor_CS"/>
</dbReference>
<dbReference type="PROSITE" id="PS50067">
    <property type="entry name" value="KINESIN_MOTOR_2"/>
    <property type="match status" value="1"/>
</dbReference>
<evidence type="ECO:0000256" key="3">
    <source>
        <dbReference type="ARBA" id="ARBA00022701"/>
    </source>
</evidence>
<dbReference type="FunCoup" id="A0A6I8NQ33">
    <property type="interactions" value="825"/>
</dbReference>
<keyword evidence="13" id="KW-1185">Reference proteome</keyword>
<dbReference type="GO" id="GO:0005634">
    <property type="term" value="C:nucleus"/>
    <property type="evidence" value="ECO:0000318"/>
    <property type="project" value="GO_Central"/>
</dbReference>
<feature type="compositionally biased region" description="Gly residues" evidence="10">
    <location>
        <begin position="100"/>
        <end position="128"/>
    </location>
</feature>
<evidence type="ECO:0000256" key="7">
    <source>
        <dbReference type="ARBA" id="ARBA00023212"/>
    </source>
</evidence>
<comment type="similarity">
    <text evidence="2">Belongs to the TRAFAC class myosin-kinesin ATPase superfamily. Kinesin family. KIN-14 subfamily.</text>
</comment>
<evidence type="ECO:0000256" key="1">
    <source>
        <dbReference type="ARBA" id="ARBA00004245"/>
    </source>
</evidence>
<dbReference type="Pfam" id="PF00225">
    <property type="entry name" value="Kinesin"/>
    <property type="match status" value="1"/>
</dbReference>
<sequence length="580" mass="59895">MWRSRPLPRAERSGMERASDRRRPGAAPRGREALGRRDGTNAAPRSSPRGPGDEEDGGGGGDPRGRTGPGAAGGPAGGAGGLPGAGRGAGRRAGRPAGPPGRGGGAGAGPGGPGPPAGGGAAGPGGPAGRPPGQRGDPRGGRGASTRGPAPCLGLPHPHPPPPPRARSRRAPRGEAPGGGSGEGRPSRPQARLSAAEAALARSLEEAAGLRAERAAQGERLHGLEMERRRLHDQVQDLKGNVRVFCRVRPGPAGEPGPLTFPAGPGPGPTRLTLTRPGPPAARHDFRFDRVFPPGSGQEEVFGEVAPLVQSALDGRPVCIFAYGQTGSGKTYTVEGGPEGEAGAEGLIPRAVRHLLGAAGGLRARGWRYAFAAAFLEVYNDAVRDLLAEGPAGPCGVRRAGPAGDELAVTDARRVPVDSLEEVEELLRRARARRAVARTSRNARSSRSHGLFQLHIAGDHPARGIRTRATLSLVDLAGSERLRDGDGGDGERLRETQAINSSLSALGLVITALANKEPHVPYRNSKLTYLLQSCLSGSAKTLMFVNISPLEENLSESLNSLRFAAKVNQCVIGRAQTNRK</sequence>
<keyword evidence="6 8" id="KW-0505">Motor protein</keyword>
<evidence type="ECO:0000256" key="9">
    <source>
        <dbReference type="RuleBase" id="RU000394"/>
    </source>
</evidence>
<dbReference type="InterPro" id="IPR027417">
    <property type="entry name" value="P-loop_NTPase"/>
</dbReference>
<dbReference type="InterPro" id="IPR027640">
    <property type="entry name" value="Kinesin-like_fam"/>
</dbReference>
<evidence type="ECO:0000313" key="13">
    <source>
        <dbReference type="Proteomes" id="UP000002279"/>
    </source>
</evidence>
<dbReference type="Gene3D" id="3.40.850.10">
    <property type="entry name" value="Kinesin motor domain"/>
    <property type="match status" value="1"/>
</dbReference>
<evidence type="ECO:0000259" key="11">
    <source>
        <dbReference type="PROSITE" id="PS50067"/>
    </source>
</evidence>
<dbReference type="InParanoid" id="A0A6I8NQ33"/>
<keyword evidence="7" id="KW-0206">Cytoskeleton</keyword>
<proteinExistence type="inferred from homology"/>
<feature type="binding site" evidence="8">
    <location>
        <begin position="324"/>
        <end position="331"/>
    </location>
    <ligand>
        <name>ATP</name>
        <dbReference type="ChEBI" id="CHEBI:30616"/>
    </ligand>
</feature>
<dbReference type="PANTHER" id="PTHR47972:SF45">
    <property type="entry name" value="PROTEIN CLARET SEGREGATIONAL"/>
    <property type="match status" value="1"/>
</dbReference>
<evidence type="ECO:0000313" key="12">
    <source>
        <dbReference type="Ensembl" id="ENSOANP00000043187.1"/>
    </source>
</evidence>
<dbReference type="GO" id="GO:0005815">
    <property type="term" value="C:microtubule organizing center"/>
    <property type="evidence" value="ECO:0000318"/>
    <property type="project" value="GO_Central"/>
</dbReference>
<dbReference type="GO" id="GO:0090307">
    <property type="term" value="P:mitotic spindle assembly"/>
    <property type="evidence" value="ECO:0000318"/>
    <property type="project" value="GO_Central"/>
</dbReference>
<comment type="subcellular location">
    <subcellularLocation>
        <location evidence="1">Cytoplasm</location>
        <location evidence="1">Cytoskeleton</location>
    </subcellularLocation>
</comment>
<evidence type="ECO:0000256" key="2">
    <source>
        <dbReference type="ARBA" id="ARBA00010899"/>
    </source>
</evidence>
<name>A0A6I8NQ33_ORNAN</name>
<dbReference type="Bgee" id="ENSOANG00000041952">
    <property type="expression patterns" value="Expressed in testis and 7 other cell types or tissues"/>
</dbReference>
<dbReference type="GO" id="GO:0016887">
    <property type="term" value="F:ATP hydrolysis activity"/>
    <property type="evidence" value="ECO:0000318"/>
    <property type="project" value="GO_Central"/>
</dbReference>
<reference evidence="12" key="1">
    <citation type="submission" date="2025-08" db="UniProtKB">
        <authorList>
            <consortium name="Ensembl"/>
        </authorList>
    </citation>
    <scope>IDENTIFICATION</scope>
    <source>
        <strain evidence="12">Glennie</strain>
    </source>
</reference>
<dbReference type="GO" id="GO:0003777">
    <property type="term" value="F:microtubule motor activity"/>
    <property type="evidence" value="ECO:0000318"/>
    <property type="project" value="GO_Central"/>
</dbReference>
<dbReference type="InterPro" id="IPR001752">
    <property type="entry name" value="Kinesin_motor_dom"/>
</dbReference>
<feature type="compositionally biased region" description="Gly residues" evidence="10">
    <location>
        <begin position="58"/>
        <end position="88"/>
    </location>
</feature>
<feature type="region of interest" description="Disordered" evidence="10">
    <location>
        <begin position="1"/>
        <end position="199"/>
    </location>
</feature>
<organism evidence="12 13">
    <name type="scientific">Ornithorhynchus anatinus</name>
    <name type="common">Duckbill platypus</name>
    <dbReference type="NCBI Taxonomy" id="9258"/>
    <lineage>
        <taxon>Eukaryota</taxon>
        <taxon>Metazoa</taxon>
        <taxon>Chordata</taxon>
        <taxon>Craniata</taxon>
        <taxon>Vertebrata</taxon>
        <taxon>Euteleostomi</taxon>
        <taxon>Mammalia</taxon>
        <taxon>Monotremata</taxon>
        <taxon>Ornithorhynchidae</taxon>
        <taxon>Ornithorhynchus</taxon>
    </lineage>
</organism>
<dbReference type="GO" id="GO:0005871">
    <property type="term" value="C:kinesin complex"/>
    <property type="evidence" value="ECO:0000318"/>
    <property type="project" value="GO_Central"/>
</dbReference>
<feature type="compositionally biased region" description="Low complexity" evidence="10">
    <location>
        <begin position="187"/>
        <end position="199"/>
    </location>
</feature>
<dbReference type="PROSITE" id="PS00411">
    <property type="entry name" value="KINESIN_MOTOR_1"/>
    <property type="match status" value="1"/>
</dbReference>
<dbReference type="Ensembl" id="ENSOANT00000067660.1">
    <property type="protein sequence ID" value="ENSOANP00000043187.1"/>
    <property type="gene ID" value="ENSOANG00000041952.1"/>
</dbReference>
<evidence type="ECO:0000256" key="10">
    <source>
        <dbReference type="SAM" id="MobiDB-lite"/>
    </source>
</evidence>
<dbReference type="GO" id="GO:0005737">
    <property type="term" value="C:cytoplasm"/>
    <property type="evidence" value="ECO:0000318"/>
    <property type="project" value="GO_Central"/>
</dbReference>
<dbReference type="OMA" id="XVEALLH"/>
<dbReference type="GO" id="GO:0008017">
    <property type="term" value="F:microtubule binding"/>
    <property type="evidence" value="ECO:0000318"/>
    <property type="project" value="GO_Central"/>
</dbReference>
<evidence type="ECO:0000256" key="5">
    <source>
        <dbReference type="ARBA" id="ARBA00022840"/>
    </source>
</evidence>
<evidence type="ECO:0000256" key="4">
    <source>
        <dbReference type="ARBA" id="ARBA00022741"/>
    </source>
</evidence>
<dbReference type="GO" id="GO:0005524">
    <property type="term" value="F:ATP binding"/>
    <property type="evidence" value="ECO:0007669"/>
    <property type="project" value="UniProtKB-UniRule"/>
</dbReference>
<keyword evidence="3 9" id="KW-0493">Microtubule</keyword>
<dbReference type="GeneTree" id="ENSGT00940000154022"/>
<dbReference type="AlphaFoldDB" id="A0A6I8NQ33"/>
<dbReference type="SUPFAM" id="SSF52540">
    <property type="entry name" value="P-loop containing nucleoside triphosphate hydrolases"/>
    <property type="match status" value="1"/>
</dbReference>
<feature type="domain" description="Kinesin motor" evidence="11">
    <location>
        <begin position="241"/>
        <end position="570"/>
    </location>
</feature>
<keyword evidence="5 8" id="KW-0067">ATP-binding</keyword>
<protein>
    <recommendedName>
        <fullName evidence="9">Kinesin-like protein</fullName>
    </recommendedName>
</protein>
<feature type="compositionally biased region" description="Basic and acidic residues" evidence="10">
    <location>
        <begin position="8"/>
        <end position="39"/>
    </location>
</feature>
<dbReference type="Proteomes" id="UP000002279">
    <property type="component" value="Unplaced"/>
</dbReference>
<dbReference type="PANTHER" id="PTHR47972">
    <property type="entry name" value="KINESIN-LIKE PROTEIN KLP-3"/>
    <property type="match status" value="1"/>
</dbReference>
<keyword evidence="4 8" id="KW-0547">Nucleotide-binding</keyword>
<reference evidence="12" key="2">
    <citation type="submission" date="2025-09" db="UniProtKB">
        <authorList>
            <consortium name="Ensembl"/>
        </authorList>
    </citation>
    <scope>IDENTIFICATION</scope>
    <source>
        <strain evidence="12">Glennie</strain>
    </source>
</reference>
<dbReference type="SMART" id="SM00129">
    <property type="entry name" value="KISc"/>
    <property type="match status" value="1"/>
</dbReference>
<accession>A0A6I8NQ33</accession>
<dbReference type="GO" id="GO:0072686">
    <property type="term" value="C:mitotic spindle"/>
    <property type="evidence" value="ECO:0000318"/>
    <property type="project" value="GO_Central"/>
</dbReference>
<keyword evidence="7" id="KW-0963">Cytoplasm</keyword>
<evidence type="ECO:0000256" key="6">
    <source>
        <dbReference type="ARBA" id="ARBA00023175"/>
    </source>
</evidence>